<dbReference type="GO" id="GO:0005432">
    <property type="term" value="F:calcium:sodium antiporter activity"/>
    <property type="evidence" value="ECO:0007669"/>
    <property type="project" value="InterPro"/>
</dbReference>
<keyword evidence="5 9" id="KW-0812">Transmembrane</keyword>
<dbReference type="GO" id="GO:0098703">
    <property type="term" value="P:calcium ion import across plasma membrane"/>
    <property type="evidence" value="ECO:0007669"/>
    <property type="project" value="TreeGrafter"/>
</dbReference>
<evidence type="ECO:0000313" key="12">
    <source>
        <dbReference type="Proteomes" id="UP000054324"/>
    </source>
</evidence>
<feature type="transmembrane region" description="Helical" evidence="9">
    <location>
        <begin position="157"/>
        <end position="177"/>
    </location>
</feature>
<dbReference type="KEGG" id="ovi:T265_04070"/>
<dbReference type="Proteomes" id="UP000054324">
    <property type="component" value="Unassembled WGS sequence"/>
</dbReference>
<evidence type="ECO:0000256" key="5">
    <source>
        <dbReference type="ARBA" id="ARBA00022692"/>
    </source>
</evidence>
<proteinExistence type="predicted"/>
<dbReference type="Gene3D" id="1.20.1420.30">
    <property type="entry name" value="NCX, central ion-binding region"/>
    <property type="match status" value="2"/>
</dbReference>
<evidence type="ECO:0000256" key="6">
    <source>
        <dbReference type="ARBA" id="ARBA00022989"/>
    </source>
</evidence>
<evidence type="ECO:0000259" key="10">
    <source>
        <dbReference type="Pfam" id="PF01699"/>
    </source>
</evidence>
<dbReference type="CTD" id="20318256"/>
<dbReference type="AlphaFoldDB" id="A0A075A136"/>
<feature type="domain" description="Sodium/calcium exchanger membrane region" evidence="10">
    <location>
        <begin position="58"/>
        <end position="200"/>
    </location>
</feature>
<dbReference type="GO" id="GO:0012505">
    <property type="term" value="C:endomembrane system"/>
    <property type="evidence" value="ECO:0007669"/>
    <property type="project" value="UniProtKB-SubCell"/>
</dbReference>
<gene>
    <name evidence="11" type="ORF">T265_04070</name>
</gene>
<organism evidence="11 12">
    <name type="scientific">Opisthorchis viverrini</name>
    <name type="common">Southeast Asian liver fluke</name>
    <dbReference type="NCBI Taxonomy" id="6198"/>
    <lineage>
        <taxon>Eukaryota</taxon>
        <taxon>Metazoa</taxon>
        <taxon>Spiralia</taxon>
        <taxon>Lophotrochozoa</taxon>
        <taxon>Platyhelminthes</taxon>
        <taxon>Trematoda</taxon>
        <taxon>Digenea</taxon>
        <taxon>Opisthorchiida</taxon>
        <taxon>Opisthorchiata</taxon>
        <taxon>Opisthorchiidae</taxon>
        <taxon>Opisthorchis</taxon>
    </lineage>
</organism>
<keyword evidence="4" id="KW-0106">Calcium</keyword>
<keyword evidence="2" id="KW-0813">Transport</keyword>
<sequence>MPRSSVVPPLSHMLGCVAALKTAVTGITLVAIGTSLPDAFASRTAARLDDSADNSIGNITGITLVAIGTSLPDAFASRTAARLDDSADNSIGNITGSNSVNVFLGLGVPWVISAIDATLRGKQFCVSTSGVCEASMLFLGMALLCLGNLICRRKVRVLSFCPQPLLFFQVFAGELGGPVCSKWISGLGCITLWIIYVLVLSLRAYDIIGWNIIVPQSSCGTTGK</sequence>
<evidence type="ECO:0000256" key="4">
    <source>
        <dbReference type="ARBA" id="ARBA00022568"/>
    </source>
</evidence>
<keyword evidence="12" id="KW-1185">Reference proteome</keyword>
<comment type="subcellular location">
    <subcellularLocation>
        <location evidence="1">Endomembrane system</location>
        <topology evidence="1">Multi-pass membrane protein</topology>
    </subcellularLocation>
</comment>
<evidence type="ECO:0000313" key="11">
    <source>
        <dbReference type="EMBL" id="KER29220.1"/>
    </source>
</evidence>
<reference evidence="11 12" key="1">
    <citation type="submission" date="2013-11" db="EMBL/GenBank/DDBJ databases">
        <title>Opisthorchis viverrini - life in the bile duct.</title>
        <authorList>
            <person name="Young N.D."/>
            <person name="Nagarajan N."/>
            <person name="Lin S.J."/>
            <person name="Korhonen P.K."/>
            <person name="Jex A.R."/>
            <person name="Hall R.S."/>
            <person name="Safavi-Hemami H."/>
            <person name="Kaewkong W."/>
            <person name="Bertrand D."/>
            <person name="Gao S."/>
            <person name="Seet Q."/>
            <person name="Wongkham S."/>
            <person name="Teh B.T."/>
            <person name="Wongkham C."/>
            <person name="Intapan P.M."/>
            <person name="Maleewong W."/>
            <person name="Yang X."/>
            <person name="Hu M."/>
            <person name="Wang Z."/>
            <person name="Hofmann A."/>
            <person name="Sternberg P.W."/>
            <person name="Tan P."/>
            <person name="Wang J."/>
            <person name="Gasser R.B."/>
        </authorList>
    </citation>
    <scope>NUCLEOTIDE SEQUENCE [LARGE SCALE GENOMIC DNA]</scope>
</reference>
<evidence type="ECO:0000256" key="1">
    <source>
        <dbReference type="ARBA" id="ARBA00004127"/>
    </source>
</evidence>
<accession>A0A075A136</accession>
<dbReference type="GO" id="GO:0030424">
    <property type="term" value="C:axon"/>
    <property type="evidence" value="ECO:0007669"/>
    <property type="project" value="TreeGrafter"/>
</dbReference>
<keyword evidence="7" id="KW-0406">Ion transport</keyword>
<dbReference type="InterPro" id="IPR004837">
    <property type="entry name" value="NaCa_Exmemb"/>
</dbReference>
<keyword evidence="3" id="KW-0050">Antiport</keyword>
<dbReference type="GO" id="GO:0098794">
    <property type="term" value="C:postsynapse"/>
    <property type="evidence" value="ECO:0007669"/>
    <property type="project" value="TreeGrafter"/>
</dbReference>
<keyword evidence="8 9" id="KW-0472">Membrane</keyword>
<dbReference type="InterPro" id="IPR044880">
    <property type="entry name" value="NCX_ion-bd_dom_sf"/>
</dbReference>
<dbReference type="GeneID" id="20318256"/>
<dbReference type="RefSeq" id="XP_009166980.1">
    <property type="nucleotide sequence ID" value="XM_009168716.1"/>
</dbReference>
<dbReference type="InterPro" id="IPR004836">
    <property type="entry name" value="Na_Ca_Ex"/>
</dbReference>
<dbReference type="PANTHER" id="PTHR11878:SF70">
    <property type="entry name" value="CALX-BETA DOMAIN-CONTAINING PROTEIN"/>
    <property type="match status" value="1"/>
</dbReference>
<dbReference type="OrthoDB" id="418484at2759"/>
<keyword evidence="4" id="KW-0109">Calcium transport</keyword>
<evidence type="ECO:0000256" key="2">
    <source>
        <dbReference type="ARBA" id="ARBA00022448"/>
    </source>
</evidence>
<protein>
    <recommendedName>
        <fullName evidence="10">Sodium/calcium exchanger membrane region domain-containing protein</fullName>
    </recommendedName>
</protein>
<evidence type="ECO:0000256" key="9">
    <source>
        <dbReference type="SAM" id="Phobius"/>
    </source>
</evidence>
<dbReference type="PANTHER" id="PTHR11878">
    <property type="entry name" value="SODIUM/CALCIUM EXCHANGER"/>
    <property type="match status" value="1"/>
</dbReference>
<evidence type="ECO:0000256" key="7">
    <source>
        <dbReference type="ARBA" id="ARBA00023065"/>
    </source>
</evidence>
<dbReference type="PRINTS" id="PR01259">
    <property type="entry name" value="NACAEXCHNGR"/>
</dbReference>
<evidence type="ECO:0000256" key="8">
    <source>
        <dbReference type="ARBA" id="ARBA00023136"/>
    </source>
</evidence>
<keyword evidence="6 9" id="KW-1133">Transmembrane helix</keyword>
<evidence type="ECO:0000256" key="3">
    <source>
        <dbReference type="ARBA" id="ARBA00022449"/>
    </source>
</evidence>
<dbReference type="EMBL" id="KL596682">
    <property type="protein sequence ID" value="KER29220.1"/>
    <property type="molecule type" value="Genomic_DNA"/>
</dbReference>
<dbReference type="Pfam" id="PF01699">
    <property type="entry name" value="Na_Ca_ex"/>
    <property type="match status" value="1"/>
</dbReference>
<name>A0A075A136_OPIVI</name>
<feature type="transmembrane region" description="Helical" evidence="9">
    <location>
        <begin position="134"/>
        <end position="150"/>
    </location>
</feature>
<feature type="transmembrane region" description="Helical" evidence="9">
    <location>
        <begin position="183"/>
        <end position="202"/>
    </location>
</feature>
<dbReference type="GO" id="GO:0042383">
    <property type="term" value="C:sarcolemma"/>
    <property type="evidence" value="ECO:0007669"/>
    <property type="project" value="TreeGrafter"/>
</dbReference>
<dbReference type="InterPro" id="IPR051171">
    <property type="entry name" value="CaCA"/>
</dbReference>